<comment type="caution">
    <text evidence="1">The sequence shown here is derived from an EMBL/GenBank/DDBJ whole genome shotgun (WGS) entry which is preliminary data.</text>
</comment>
<protein>
    <submittedName>
        <fullName evidence="1">Uncharacterized protein</fullName>
    </submittedName>
</protein>
<sequence length="153" mass="17283">MNNQMCVQTVYWVLDLLSYGMSCDDNNFCGSLPDKACCTRHQPLTFGKNMIVKCNGGENFEEATMDFNSFPDVRMSWSAKKGDCKGMSSSLAEMAASTKVGPKKKMRARDITMVSTLAYCRESRANKSLYQNQNMTKRRVDDIVIWRESLTIG</sequence>
<evidence type="ECO:0000313" key="1">
    <source>
        <dbReference type="EMBL" id="GMH95262.1"/>
    </source>
</evidence>
<dbReference type="AlphaFoldDB" id="A0A9W7BRG8"/>
<name>A0A9W7BRG8_9STRA</name>
<dbReference type="Proteomes" id="UP001162640">
    <property type="component" value="Unassembled WGS sequence"/>
</dbReference>
<reference evidence="2" key="1">
    <citation type="journal article" date="2023" name="Commun. Biol.">
        <title>Genome analysis of Parmales, the sister group of diatoms, reveals the evolutionary specialization of diatoms from phago-mixotrophs to photoautotrophs.</title>
        <authorList>
            <person name="Ban H."/>
            <person name="Sato S."/>
            <person name="Yoshikawa S."/>
            <person name="Yamada K."/>
            <person name="Nakamura Y."/>
            <person name="Ichinomiya M."/>
            <person name="Sato N."/>
            <person name="Blanc-Mathieu R."/>
            <person name="Endo H."/>
            <person name="Kuwata A."/>
            <person name="Ogata H."/>
        </authorList>
    </citation>
    <scope>NUCLEOTIDE SEQUENCE [LARGE SCALE GENOMIC DNA]</scope>
</reference>
<gene>
    <name evidence="1" type="ORF">TL16_g13113</name>
</gene>
<accession>A0A9W7BRG8</accession>
<proteinExistence type="predicted"/>
<dbReference type="EMBL" id="BLQM01000596">
    <property type="protein sequence ID" value="GMH95262.1"/>
    <property type="molecule type" value="Genomic_DNA"/>
</dbReference>
<evidence type="ECO:0000313" key="2">
    <source>
        <dbReference type="Proteomes" id="UP001162640"/>
    </source>
</evidence>
<organism evidence="1 2">
    <name type="scientific">Triparma laevis f. inornata</name>
    <dbReference type="NCBI Taxonomy" id="1714386"/>
    <lineage>
        <taxon>Eukaryota</taxon>
        <taxon>Sar</taxon>
        <taxon>Stramenopiles</taxon>
        <taxon>Ochrophyta</taxon>
        <taxon>Bolidophyceae</taxon>
        <taxon>Parmales</taxon>
        <taxon>Triparmaceae</taxon>
        <taxon>Triparma</taxon>
    </lineage>
</organism>